<dbReference type="InterPro" id="IPR029058">
    <property type="entry name" value="AB_hydrolase_fold"/>
</dbReference>
<keyword evidence="2" id="KW-1185">Reference proteome</keyword>
<organism evidence="2 3">
    <name type="scientific">Acrobeloides nanus</name>
    <dbReference type="NCBI Taxonomy" id="290746"/>
    <lineage>
        <taxon>Eukaryota</taxon>
        <taxon>Metazoa</taxon>
        <taxon>Ecdysozoa</taxon>
        <taxon>Nematoda</taxon>
        <taxon>Chromadorea</taxon>
        <taxon>Rhabditida</taxon>
        <taxon>Tylenchina</taxon>
        <taxon>Cephalobomorpha</taxon>
        <taxon>Cephaloboidea</taxon>
        <taxon>Cephalobidae</taxon>
        <taxon>Acrobeloides</taxon>
    </lineage>
</organism>
<dbReference type="Gene3D" id="3.40.50.1820">
    <property type="entry name" value="alpha/beta hydrolase"/>
    <property type="match status" value="1"/>
</dbReference>
<evidence type="ECO:0000313" key="3">
    <source>
        <dbReference type="WBParaSite" id="ACRNAN_scaffold21336.g19913.t1"/>
    </source>
</evidence>
<dbReference type="WBParaSite" id="ACRNAN_scaffold21336.g19913.t1">
    <property type="protein sequence ID" value="ACRNAN_scaffold21336.g19913.t1"/>
    <property type="gene ID" value="ACRNAN_scaffold21336.g19913"/>
</dbReference>
<sequence length="42" mass="4363">MGHSGGSINVHLLLLSPAARELFQQAVAMSGAMGLNVFPLVK</sequence>
<name>A0A914D9H1_9BILA</name>
<dbReference type="AlphaFoldDB" id="A0A914D9H1"/>
<accession>A0A914D9H1</accession>
<feature type="domain" description="Carboxylesterase type B" evidence="1">
    <location>
        <begin position="1"/>
        <end position="33"/>
    </location>
</feature>
<reference evidence="3" key="1">
    <citation type="submission" date="2022-11" db="UniProtKB">
        <authorList>
            <consortium name="WormBaseParasite"/>
        </authorList>
    </citation>
    <scope>IDENTIFICATION</scope>
</reference>
<proteinExistence type="predicted"/>
<dbReference type="SUPFAM" id="SSF53474">
    <property type="entry name" value="alpha/beta-Hydrolases"/>
    <property type="match status" value="1"/>
</dbReference>
<dbReference type="Pfam" id="PF00135">
    <property type="entry name" value="COesterase"/>
    <property type="match status" value="1"/>
</dbReference>
<protein>
    <submittedName>
        <fullName evidence="3">Carboxylesterase type B domain-containing protein</fullName>
    </submittedName>
</protein>
<evidence type="ECO:0000259" key="1">
    <source>
        <dbReference type="Pfam" id="PF00135"/>
    </source>
</evidence>
<dbReference type="InterPro" id="IPR002018">
    <property type="entry name" value="CarbesteraseB"/>
</dbReference>
<dbReference type="Proteomes" id="UP000887540">
    <property type="component" value="Unplaced"/>
</dbReference>
<evidence type="ECO:0000313" key="2">
    <source>
        <dbReference type="Proteomes" id="UP000887540"/>
    </source>
</evidence>